<evidence type="ECO:0000256" key="5">
    <source>
        <dbReference type="ARBA" id="ARBA00022989"/>
    </source>
</evidence>
<keyword evidence="5 8" id="KW-1133">Transmembrane helix</keyword>
<evidence type="ECO:0000256" key="3">
    <source>
        <dbReference type="ARBA" id="ARBA00022741"/>
    </source>
</evidence>
<keyword evidence="3" id="KW-0547">Nucleotide-binding</keyword>
<feature type="domain" description="ABC transmembrane type-1" evidence="10">
    <location>
        <begin position="45"/>
        <end position="327"/>
    </location>
</feature>
<feature type="transmembrane region" description="Helical" evidence="8">
    <location>
        <begin position="155"/>
        <end position="178"/>
    </location>
</feature>
<dbReference type="Gene3D" id="1.20.1560.10">
    <property type="entry name" value="ABC transporter type 1, transmembrane domain"/>
    <property type="match status" value="1"/>
</dbReference>
<keyword evidence="2 8" id="KW-0812">Transmembrane</keyword>
<dbReference type="EMBL" id="JAVREH010000005">
    <property type="protein sequence ID" value="MDT0260814.1"/>
    <property type="molecule type" value="Genomic_DNA"/>
</dbReference>
<dbReference type="Proteomes" id="UP001183176">
    <property type="component" value="Unassembled WGS sequence"/>
</dbReference>
<dbReference type="CDD" id="cd18543">
    <property type="entry name" value="ABC_6TM_Rv0194_D1_like"/>
    <property type="match status" value="1"/>
</dbReference>
<name>A0ABU2J855_9ACTN</name>
<evidence type="ECO:0000256" key="4">
    <source>
        <dbReference type="ARBA" id="ARBA00022840"/>
    </source>
</evidence>
<dbReference type="InterPro" id="IPR036640">
    <property type="entry name" value="ABC1_TM_sf"/>
</dbReference>
<dbReference type="PROSITE" id="PS50929">
    <property type="entry name" value="ABC_TM1F"/>
    <property type="match status" value="1"/>
</dbReference>
<keyword evidence="12" id="KW-1185">Reference proteome</keyword>
<organism evidence="11 12">
    <name type="scientific">Jatrophihabitans lederbergiae</name>
    <dbReference type="NCBI Taxonomy" id="3075547"/>
    <lineage>
        <taxon>Bacteria</taxon>
        <taxon>Bacillati</taxon>
        <taxon>Actinomycetota</taxon>
        <taxon>Actinomycetes</taxon>
        <taxon>Jatrophihabitantales</taxon>
        <taxon>Jatrophihabitantaceae</taxon>
        <taxon>Jatrophihabitans</taxon>
    </lineage>
</organism>
<proteinExistence type="predicted"/>
<feature type="region of interest" description="Disordered" evidence="7">
    <location>
        <begin position="1"/>
        <end position="20"/>
    </location>
</feature>
<feature type="transmembrane region" description="Helical" evidence="8">
    <location>
        <begin position="44"/>
        <end position="69"/>
    </location>
</feature>
<evidence type="ECO:0000256" key="8">
    <source>
        <dbReference type="SAM" id="Phobius"/>
    </source>
</evidence>
<dbReference type="InterPro" id="IPR011527">
    <property type="entry name" value="ABC1_TM_dom"/>
</dbReference>
<dbReference type="SMART" id="SM00382">
    <property type="entry name" value="AAA"/>
    <property type="match status" value="1"/>
</dbReference>
<feature type="domain" description="ABC transporter" evidence="9">
    <location>
        <begin position="366"/>
        <end position="600"/>
    </location>
</feature>
<dbReference type="Pfam" id="PF00005">
    <property type="entry name" value="ABC_tran"/>
    <property type="match status" value="1"/>
</dbReference>
<dbReference type="Gene3D" id="3.40.50.300">
    <property type="entry name" value="P-loop containing nucleotide triphosphate hydrolases"/>
    <property type="match status" value="1"/>
</dbReference>
<keyword evidence="4 11" id="KW-0067">ATP-binding</keyword>
<dbReference type="SUPFAM" id="SSF90123">
    <property type="entry name" value="ABC transporter transmembrane region"/>
    <property type="match status" value="1"/>
</dbReference>
<evidence type="ECO:0000259" key="10">
    <source>
        <dbReference type="PROSITE" id="PS50929"/>
    </source>
</evidence>
<reference evidence="12" key="1">
    <citation type="submission" date="2023-07" db="EMBL/GenBank/DDBJ databases">
        <title>30 novel species of actinomycetes from the DSMZ collection.</title>
        <authorList>
            <person name="Nouioui I."/>
        </authorList>
    </citation>
    <scope>NUCLEOTIDE SEQUENCE [LARGE SCALE GENOMIC DNA]</scope>
    <source>
        <strain evidence="12">DSM 44399</strain>
    </source>
</reference>
<feature type="transmembrane region" description="Helical" evidence="8">
    <location>
        <begin position="81"/>
        <end position="101"/>
    </location>
</feature>
<dbReference type="Pfam" id="PF00664">
    <property type="entry name" value="ABC_membrane"/>
    <property type="match status" value="1"/>
</dbReference>
<feature type="transmembrane region" description="Helical" evidence="8">
    <location>
        <begin position="268"/>
        <end position="289"/>
    </location>
</feature>
<dbReference type="PANTHER" id="PTHR43394:SF1">
    <property type="entry name" value="ATP-BINDING CASSETTE SUB-FAMILY B MEMBER 10, MITOCHONDRIAL"/>
    <property type="match status" value="1"/>
</dbReference>
<feature type="transmembrane region" description="Helical" evidence="8">
    <location>
        <begin position="184"/>
        <end position="202"/>
    </location>
</feature>
<evidence type="ECO:0000313" key="11">
    <source>
        <dbReference type="EMBL" id="MDT0260814.1"/>
    </source>
</evidence>
<dbReference type="InterPro" id="IPR003439">
    <property type="entry name" value="ABC_transporter-like_ATP-bd"/>
</dbReference>
<dbReference type="SUPFAM" id="SSF52540">
    <property type="entry name" value="P-loop containing nucleoside triphosphate hydrolases"/>
    <property type="match status" value="1"/>
</dbReference>
<dbReference type="PROSITE" id="PS50893">
    <property type="entry name" value="ABC_TRANSPORTER_2"/>
    <property type="match status" value="1"/>
</dbReference>
<comment type="caution">
    <text evidence="11">The sequence shown here is derived from an EMBL/GenBank/DDBJ whole genome shotgun (WGS) entry which is preliminary data.</text>
</comment>
<accession>A0ABU2J855</accession>
<dbReference type="InterPro" id="IPR027417">
    <property type="entry name" value="P-loop_NTPase"/>
</dbReference>
<evidence type="ECO:0000259" key="9">
    <source>
        <dbReference type="PROSITE" id="PS50893"/>
    </source>
</evidence>
<dbReference type="InterPro" id="IPR017871">
    <property type="entry name" value="ABC_transporter-like_CS"/>
</dbReference>
<evidence type="ECO:0000256" key="2">
    <source>
        <dbReference type="ARBA" id="ARBA00022692"/>
    </source>
</evidence>
<dbReference type="InterPro" id="IPR003593">
    <property type="entry name" value="AAA+_ATPase"/>
</dbReference>
<feature type="compositionally biased region" description="Basic and acidic residues" evidence="7">
    <location>
        <begin position="1"/>
        <end position="15"/>
    </location>
</feature>
<sequence length="607" mass="65640">MADRTSEAADNHGDEADAAPAPVHGSLKDLLRLWPWLRPYRGNLIFMLVIATAAMVVQSVLPIITAALIDGPIARHDSSGMYPLIGLALLFGVLEAVLFGVRRRAMTTSALAIETDLRRDFYQHLQRLPVSFHDRWPSGQLLSRVTSDLSTLRRFVGFMAVFFFANLAVIVVVLAMLIRLQPTLGIAVLVTMLPLAFGTRYYEKRYNVEARKAQDLTGDIATGVEESVLGIRVVKSFGRRGELLRSFTADAERLRGAELAKNRTLAKLWTVIGTYPQVILAGVTFFGVMSVAHGSLSRGDLVAFITLQLRLNWPLMAMGWLIAGTEETISATARLFEVFDTASDITDPAEPIPLPGSGTGNAPAQLQFDEVAFRFPGAATDTLQGLNLDIAPGETMALVGPTGSGKTILTALVSRLHDVTAGAVRIDGVPVDRLSLDELRRTVSTAFEEPTLFSASVLENITLGRPEATEDEVAEAIEVAQADFVHDLPFGLETRVGEQGMSLSGGQRQRLALARAVLGRPRVLVLDDPLSALDVHTEAQVEKALRRVLGSTTALVVAHRASTVLLADRVALLDGGRITAVGTHSDLMATNESYRDLLSQKVAEARV</sequence>
<evidence type="ECO:0000256" key="1">
    <source>
        <dbReference type="ARBA" id="ARBA00004651"/>
    </source>
</evidence>
<keyword evidence="6 8" id="KW-0472">Membrane</keyword>
<evidence type="ECO:0000313" key="12">
    <source>
        <dbReference type="Proteomes" id="UP001183176"/>
    </source>
</evidence>
<evidence type="ECO:0000256" key="6">
    <source>
        <dbReference type="ARBA" id="ARBA00023136"/>
    </source>
</evidence>
<dbReference type="InterPro" id="IPR039421">
    <property type="entry name" value="Type_1_exporter"/>
</dbReference>
<dbReference type="PANTHER" id="PTHR43394">
    <property type="entry name" value="ATP-DEPENDENT PERMEASE MDL1, MITOCHONDRIAL"/>
    <property type="match status" value="1"/>
</dbReference>
<dbReference type="RefSeq" id="WP_311421971.1">
    <property type="nucleotide sequence ID" value="NZ_JAVREH010000005.1"/>
</dbReference>
<evidence type="ECO:0000256" key="7">
    <source>
        <dbReference type="SAM" id="MobiDB-lite"/>
    </source>
</evidence>
<dbReference type="PROSITE" id="PS00211">
    <property type="entry name" value="ABC_TRANSPORTER_1"/>
    <property type="match status" value="1"/>
</dbReference>
<gene>
    <name evidence="11" type="ORF">RM423_05340</name>
</gene>
<protein>
    <submittedName>
        <fullName evidence="11">ABC transporter ATP-binding protein</fullName>
    </submittedName>
</protein>
<dbReference type="GO" id="GO:0005524">
    <property type="term" value="F:ATP binding"/>
    <property type="evidence" value="ECO:0007669"/>
    <property type="project" value="UniProtKB-KW"/>
</dbReference>
<comment type="subcellular location">
    <subcellularLocation>
        <location evidence="1">Cell membrane</location>
        <topology evidence="1">Multi-pass membrane protein</topology>
    </subcellularLocation>
</comment>